<dbReference type="RefSeq" id="WP_267766696.1">
    <property type="nucleotide sequence ID" value="NZ_JAPNKE010000002.1"/>
</dbReference>
<dbReference type="InterPro" id="IPR050595">
    <property type="entry name" value="Bact_response_regulator"/>
</dbReference>
<dbReference type="GO" id="GO:0000160">
    <property type="term" value="P:phosphorelay signal transduction system"/>
    <property type="evidence" value="ECO:0007669"/>
    <property type="project" value="InterPro"/>
</dbReference>
<reference evidence="4" key="1">
    <citation type="submission" date="2022-11" db="EMBL/GenBank/DDBJ databases">
        <title>Minimal conservation of predation-associated metabolite biosynthetic gene clusters underscores biosynthetic potential of Myxococcota including descriptions for ten novel species: Archangium lansinium sp. nov., Myxococcus landrumus sp. nov., Nannocystis bai.</title>
        <authorList>
            <person name="Ahearne A."/>
            <person name="Stevens C."/>
            <person name="Phillips K."/>
        </authorList>
    </citation>
    <scope>NUCLEOTIDE SEQUENCE</scope>
    <source>
        <strain evidence="4">Na p29</strain>
    </source>
</reference>
<organism evidence="4 5">
    <name type="scientific">Nannocystis pusilla</name>
    <dbReference type="NCBI Taxonomy" id="889268"/>
    <lineage>
        <taxon>Bacteria</taxon>
        <taxon>Pseudomonadati</taxon>
        <taxon>Myxococcota</taxon>
        <taxon>Polyangia</taxon>
        <taxon>Nannocystales</taxon>
        <taxon>Nannocystaceae</taxon>
        <taxon>Nannocystis</taxon>
    </lineage>
</organism>
<dbReference type="Gene3D" id="3.40.50.2300">
    <property type="match status" value="1"/>
</dbReference>
<sequence length="148" mass="15814">MLREHAADGDGRRSTVMTVEKKEAGGLVLVVDDDPDVCETLQTVLEVSGYRVAAAGNGEEALKTLRSGVRPCLVLLDLMMPVMNGQEFRARQREDPAIAGVPVVVVSGDHRVAEKAVEMGLEGLSKPIDIDDLLQLVGRFCGPPACTC</sequence>
<dbReference type="Proteomes" id="UP001150924">
    <property type="component" value="Unassembled WGS sequence"/>
</dbReference>
<evidence type="ECO:0000256" key="2">
    <source>
        <dbReference type="PROSITE-ProRule" id="PRU00169"/>
    </source>
</evidence>
<dbReference type="PROSITE" id="PS50110">
    <property type="entry name" value="RESPONSE_REGULATORY"/>
    <property type="match status" value="1"/>
</dbReference>
<protein>
    <submittedName>
        <fullName evidence="4">Response regulator</fullName>
    </submittedName>
</protein>
<evidence type="ECO:0000256" key="1">
    <source>
        <dbReference type="ARBA" id="ARBA00022553"/>
    </source>
</evidence>
<dbReference type="PANTHER" id="PTHR44591">
    <property type="entry name" value="STRESS RESPONSE REGULATOR PROTEIN 1"/>
    <property type="match status" value="1"/>
</dbReference>
<keyword evidence="1 2" id="KW-0597">Phosphoprotein</keyword>
<name>A0A9X3EJ37_9BACT</name>
<evidence type="ECO:0000313" key="5">
    <source>
        <dbReference type="Proteomes" id="UP001150924"/>
    </source>
</evidence>
<keyword evidence="5" id="KW-1185">Reference proteome</keyword>
<dbReference type="SUPFAM" id="SSF52172">
    <property type="entry name" value="CheY-like"/>
    <property type="match status" value="1"/>
</dbReference>
<evidence type="ECO:0000313" key="4">
    <source>
        <dbReference type="EMBL" id="MCY1005074.1"/>
    </source>
</evidence>
<dbReference type="InterPro" id="IPR001789">
    <property type="entry name" value="Sig_transdc_resp-reg_receiver"/>
</dbReference>
<dbReference type="SMART" id="SM00448">
    <property type="entry name" value="REC"/>
    <property type="match status" value="1"/>
</dbReference>
<dbReference type="Pfam" id="PF00072">
    <property type="entry name" value="Response_reg"/>
    <property type="match status" value="1"/>
</dbReference>
<dbReference type="AlphaFoldDB" id="A0A9X3EJ37"/>
<comment type="caution">
    <text evidence="4">The sequence shown here is derived from an EMBL/GenBank/DDBJ whole genome shotgun (WGS) entry which is preliminary data.</text>
</comment>
<feature type="modified residue" description="4-aspartylphosphate" evidence="2">
    <location>
        <position position="77"/>
    </location>
</feature>
<proteinExistence type="predicted"/>
<dbReference type="PANTHER" id="PTHR44591:SF3">
    <property type="entry name" value="RESPONSE REGULATORY DOMAIN-CONTAINING PROTEIN"/>
    <property type="match status" value="1"/>
</dbReference>
<feature type="domain" description="Response regulatory" evidence="3">
    <location>
        <begin position="27"/>
        <end position="141"/>
    </location>
</feature>
<evidence type="ECO:0000259" key="3">
    <source>
        <dbReference type="PROSITE" id="PS50110"/>
    </source>
</evidence>
<gene>
    <name evidence="4" type="ORF">OV079_05710</name>
</gene>
<dbReference type="EMBL" id="JAPNKE010000002">
    <property type="protein sequence ID" value="MCY1005074.1"/>
    <property type="molecule type" value="Genomic_DNA"/>
</dbReference>
<accession>A0A9X3EJ37</accession>
<dbReference type="InterPro" id="IPR011006">
    <property type="entry name" value="CheY-like_superfamily"/>
</dbReference>